<feature type="domain" description="Palmitoyltransferase DHHC" evidence="12">
    <location>
        <begin position="217"/>
        <end position="337"/>
    </location>
</feature>
<keyword evidence="4 10" id="KW-1133">Transmembrane helix</keyword>
<dbReference type="AlphaFoldDB" id="A0A8H4UKW7"/>
<feature type="transmembrane region" description="Helical" evidence="10">
    <location>
        <begin position="127"/>
        <end position="148"/>
    </location>
</feature>
<feature type="compositionally biased region" description="Low complexity" evidence="11">
    <location>
        <begin position="37"/>
        <end position="61"/>
    </location>
</feature>
<comment type="subcellular location">
    <subcellularLocation>
        <location evidence="1">Membrane</location>
        <topology evidence="1">Multi-pass membrane protein</topology>
    </subcellularLocation>
</comment>
<keyword evidence="7" id="KW-0449">Lipoprotein</keyword>
<dbReference type="PROSITE" id="PS50216">
    <property type="entry name" value="DHHC"/>
    <property type="match status" value="1"/>
</dbReference>
<evidence type="ECO:0000256" key="5">
    <source>
        <dbReference type="ARBA" id="ARBA00023136"/>
    </source>
</evidence>
<evidence type="ECO:0000313" key="13">
    <source>
        <dbReference type="EMBL" id="KAF4978843.1"/>
    </source>
</evidence>
<dbReference type="GO" id="GO:0016020">
    <property type="term" value="C:membrane"/>
    <property type="evidence" value="ECO:0007669"/>
    <property type="project" value="UniProtKB-SubCell"/>
</dbReference>
<accession>A0A8H4UKW7</accession>
<organism evidence="13 14">
    <name type="scientific">Fusarium zealandicum</name>
    <dbReference type="NCBI Taxonomy" id="1053134"/>
    <lineage>
        <taxon>Eukaryota</taxon>
        <taxon>Fungi</taxon>
        <taxon>Dikarya</taxon>
        <taxon>Ascomycota</taxon>
        <taxon>Pezizomycotina</taxon>
        <taxon>Sordariomycetes</taxon>
        <taxon>Hypocreomycetidae</taxon>
        <taxon>Hypocreales</taxon>
        <taxon>Nectriaceae</taxon>
        <taxon>Fusarium</taxon>
        <taxon>Fusarium staphyleae species complex</taxon>
    </lineage>
</organism>
<keyword evidence="8 10" id="KW-0012">Acyltransferase</keyword>
<evidence type="ECO:0000256" key="10">
    <source>
        <dbReference type="RuleBase" id="RU079119"/>
    </source>
</evidence>
<dbReference type="Pfam" id="PF01529">
    <property type="entry name" value="DHHC"/>
    <property type="match status" value="1"/>
</dbReference>
<evidence type="ECO:0000256" key="11">
    <source>
        <dbReference type="SAM" id="MobiDB-lite"/>
    </source>
</evidence>
<feature type="compositionally biased region" description="Basic and acidic residues" evidence="11">
    <location>
        <begin position="1"/>
        <end position="15"/>
    </location>
</feature>
<protein>
    <recommendedName>
        <fullName evidence="10">Palmitoyltransferase</fullName>
        <ecNumber evidence="10">2.3.1.225</ecNumber>
    </recommendedName>
</protein>
<evidence type="ECO:0000256" key="3">
    <source>
        <dbReference type="ARBA" id="ARBA00022692"/>
    </source>
</evidence>
<feature type="region of interest" description="Disordered" evidence="11">
    <location>
        <begin position="479"/>
        <end position="499"/>
    </location>
</feature>
<evidence type="ECO:0000256" key="6">
    <source>
        <dbReference type="ARBA" id="ARBA00023139"/>
    </source>
</evidence>
<evidence type="ECO:0000256" key="4">
    <source>
        <dbReference type="ARBA" id="ARBA00022989"/>
    </source>
</evidence>
<dbReference type="EMBL" id="JABEYC010000335">
    <property type="protein sequence ID" value="KAF4978843.1"/>
    <property type="molecule type" value="Genomic_DNA"/>
</dbReference>
<dbReference type="InterPro" id="IPR001594">
    <property type="entry name" value="Palmitoyltrfase_DHHC"/>
</dbReference>
<reference evidence="13" key="2">
    <citation type="submission" date="2020-05" db="EMBL/GenBank/DDBJ databases">
        <authorList>
            <person name="Kim H.-S."/>
            <person name="Proctor R.H."/>
            <person name="Brown D.W."/>
        </authorList>
    </citation>
    <scope>NUCLEOTIDE SEQUENCE</scope>
    <source>
        <strain evidence="13">NRRL 22465</strain>
    </source>
</reference>
<evidence type="ECO:0000313" key="14">
    <source>
        <dbReference type="Proteomes" id="UP000635477"/>
    </source>
</evidence>
<evidence type="ECO:0000256" key="9">
    <source>
        <dbReference type="ARBA" id="ARBA00048048"/>
    </source>
</evidence>
<name>A0A8H4UKW7_9HYPO</name>
<proteinExistence type="inferred from homology"/>
<feature type="transmembrane region" description="Helical" evidence="10">
    <location>
        <begin position="94"/>
        <end position="120"/>
    </location>
</feature>
<feature type="region of interest" description="Disordered" evidence="11">
    <location>
        <begin position="1"/>
        <end position="83"/>
    </location>
</feature>
<comment type="similarity">
    <text evidence="10">Belongs to the DHHC palmitoyltransferase family.</text>
</comment>
<comment type="catalytic activity">
    <reaction evidence="9 10">
        <text>L-cysteinyl-[protein] + hexadecanoyl-CoA = S-hexadecanoyl-L-cysteinyl-[protein] + CoA</text>
        <dbReference type="Rhea" id="RHEA:36683"/>
        <dbReference type="Rhea" id="RHEA-COMP:10131"/>
        <dbReference type="Rhea" id="RHEA-COMP:11032"/>
        <dbReference type="ChEBI" id="CHEBI:29950"/>
        <dbReference type="ChEBI" id="CHEBI:57287"/>
        <dbReference type="ChEBI" id="CHEBI:57379"/>
        <dbReference type="ChEBI" id="CHEBI:74151"/>
        <dbReference type="EC" id="2.3.1.225"/>
    </reaction>
</comment>
<keyword evidence="14" id="KW-1185">Reference proteome</keyword>
<evidence type="ECO:0000259" key="12">
    <source>
        <dbReference type="Pfam" id="PF01529"/>
    </source>
</evidence>
<dbReference type="OrthoDB" id="331948at2759"/>
<sequence length="499" mass="56137">MSEAMELHSVKRQVEQPESPSLDATPPNEIITRPRSTHSNSTSASASGSTSPSISPRTSYTGDSSLYSSDDGHDDAMPSPATSNRAETRWTVRIMPFVILAALAYATYAVVAHLCIDYLLRQKKKTAVAIVLLVLYFIIFILTVASYLRCFLTIQFNTGFVPLSTEREALDHERKETQKRGGDVEALTWVPPDQSPDSPGLEAFYSKDVFVCELDGRPKWCSECRAWKPDRAHHSSELERCVRKMDHLCPWVGGMVSETSFNFFVQFTYYCTFFCAMCIATTAYSFRLQQRDGQPTDVRLMVALALSSFLGFFSLIMAFTAFRFVFTNITNIDMFRKQQTFRLAVRVPQSTQPTDQYQTITYPLTASAWGPNGPEMGRVHGMGQVDGADHDHGAAPESLGPVSTRDRQAQRKFAILTTEPGENPWDVGPWRNFKSVMGNSIIEWLLPIRHSPCCNHDSMVSDYEFGPLIEELKRRYGITEDESPANDGIEMQSAEELRR</sequence>
<dbReference type="InterPro" id="IPR039859">
    <property type="entry name" value="PFA4/ZDH16/20/ERF2-like"/>
</dbReference>
<keyword evidence="3 10" id="KW-0812">Transmembrane</keyword>
<dbReference type="GO" id="GO:0019706">
    <property type="term" value="F:protein-cysteine S-palmitoyltransferase activity"/>
    <property type="evidence" value="ECO:0007669"/>
    <property type="project" value="UniProtKB-EC"/>
</dbReference>
<keyword evidence="2 10" id="KW-0808">Transferase</keyword>
<evidence type="ECO:0000256" key="7">
    <source>
        <dbReference type="ARBA" id="ARBA00023288"/>
    </source>
</evidence>
<evidence type="ECO:0000256" key="8">
    <source>
        <dbReference type="ARBA" id="ARBA00023315"/>
    </source>
</evidence>
<comment type="caution">
    <text evidence="13">The sequence shown here is derived from an EMBL/GenBank/DDBJ whole genome shotgun (WGS) entry which is preliminary data.</text>
</comment>
<reference evidence="13" key="1">
    <citation type="journal article" date="2020" name="BMC Genomics">
        <title>Correction to: Identification and distribution of gene clusters required for synthesis of sphingolipid metabolism inhibitors in diverse species of the filamentous fungus Fusarium.</title>
        <authorList>
            <person name="Kim H.S."/>
            <person name="Lohmar J.M."/>
            <person name="Busman M."/>
            <person name="Brown D.W."/>
            <person name="Naumann T.A."/>
            <person name="Divon H.H."/>
            <person name="Lysoe E."/>
            <person name="Uhlig S."/>
            <person name="Proctor R.H."/>
        </authorList>
    </citation>
    <scope>NUCLEOTIDE SEQUENCE</scope>
    <source>
        <strain evidence="13">NRRL 22465</strain>
    </source>
</reference>
<evidence type="ECO:0000256" key="1">
    <source>
        <dbReference type="ARBA" id="ARBA00004141"/>
    </source>
</evidence>
<feature type="transmembrane region" description="Helical" evidence="10">
    <location>
        <begin position="298"/>
        <end position="326"/>
    </location>
</feature>
<keyword evidence="6" id="KW-0564">Palmitate</keyword>
<feature type="transmembrane region" description="Helical" evidence="10">
    <location>
        <begin position="267"/>
        <end position="286"/>
    </location>
</feature>
<keyword evidence="5 10" id="KW-0472">Membrane</keyword>
<evidence type="ECO:0000256" key="2">
    <source>
        <dbReference type="ARBA" id="ARBA00022679"/>
    </source>
</evidence>
<comment type="domain">
    <text evidence="10">The DHHC domain is required for palmitoyltransferase activity.</text>
</comment>
<gene>
    <name evidence="13" type="ORF">FZEAL_4845</name>
</gene>
<dbReference type="Proteomes" id="UP000635477">
    <property type="component" value="Unassembled WGS sequence"/>
</dbReference>
<dbReference type="PANTHER" id="PTHR12246">
    <property type="entry name" value="PALMITOYLTRANSFERASE ZDHHC16"/>
    <property type="match status" value="1"/>
</dbReference>
<dbReference type="EC" id="2.3.1.225" evidence="10"/>